<evidence type="ECO:0000313" key="2">
    <source>
        <dbReference type="EMBL" id="TQL51920.1"/>
    </source>
</evidence>
<dbReference type="Proteomes" id="UP000319516">
    <property type="component" value="Unassembled WGS sequence"/>
</dbReference>
<comment type="caution">
    <text evidence="2">The sequence shown here is derived from an EMBL/GenBank/DDBJ whole genome shotgun (WGS) entry which is preliminary data.</text>
</comment>
<evidence type="ECO:0000256" key="1">
    <source>
        <dbReference type="SAM" id="MobiDB-lite"/>
    </source>
</evidence>
<name>A0A542YV27_9MICO</name>
<dbReference type="AlphaFoldDB" id="A0A542YV27"/>
<keyword evidence="3" id="KW-1185">Reference proteome</keyword>
<feature type="compositionally biased region" description="Gly residues" evidence="1">
    <location>
        <begin position="85"/>
        <end position="94"/>
    </location>
</feature>
<evidence type="ECO:0000313" key="3">
    <source>
        <dbReference type="Proteomes" id="UP000319516"/>
    </source>
</evidence>
<gene>
    <name evidence="2" type="ORF">FB467_3087</name>
</gene>
<dbReference type="EMBL" id="VFOP01000001">
    <property type="protein sequence ID" value="TQL51920.1"/>
    <property type="molecule type" value="Genomic_DNA"/>
</dbReference>
<protein>
    <submittedName>
        <fullName evidence="2">Uncharacterized protein</fullName>
    </submittedName>
</protein>
<accession>A0A542YV27</accession>
<organism evidence="2 3">
    <name type="scientific">Ornithinicoccus hortensis</name>
    <dbReference type="NCBI Taxonomy" id="82346"/>
    <lineage>
        <taxon>Bacteria</taxon>
        <taxon>Bacillati</taxon>
        <taxon>Actinomycetota</taxon>
        <taxon>Actinomycetes</taxon>
        <taxon>Micrococcales</taxon>
        <taxon>Intrasporangiaceae</taxon>
        <taxon>Ornithinicoccus</taxon>
    </lineage>
</organism>
<feature type="region of interest" description="Disordered" evidence="1">
    <location>
        <begin position="73"/>
        <end position="103"/>
    </location>
</feature>
<proteinExistence type="predicted"/>
<reference evidence="2 3" key="1">
    <citation type="submission" date="2019-06" db="EMBL/GenBank/DDBJ databases">
        <title>Sequencing the genomes of 1000 actinobacteria strains.</title>
        <authorList>
            <person name="Klenk H.-P."/>
        </authorList>
    </citation>
    <scope>NUCLEOTIDE SEQUENCE [LARGE SCALE GENOMIC DNA]</scope>
    <source>
        <strain evidence="2 3">DSM 12335</strain>
    </source>
</reference>
<sequence length="144" mass="14913">MALGLLVAGCSGDDAPSCAVTEPVAAADLPEVLRGSGEAWTGRDGLWTTVPGAEQFITDDGPPRLKHAWVTLDEDGQPTQERGDPGVGAEGLDGQGAAAASHGGYAHTDELSWWPTVVEFPASGCWSETGVVDGVEVRVVYRVP</sequence>